<feature type="transmembrane region" description="Helical" evidence="8">
    <location>
        <begin position="68"/>
        <end position="87"/>
    </location>
</feature>
<keyword evidence="4 9" id="KW-0808">Transferase</keyword>
<feature type="transmembrane region" description="Helical" evidence="8">
    <location>
        <begin position="420"/>
        <end position="438"/>
    </location>
</feature>
<dbReference type="GO" id="GO:0005886">
    <property type="term" value="C:plasma membrane"/>
    <property type="evidence" value="ECO:0007669"/>
    <property type="project" value="UniProtKB-SubCell"/>
</dbReference>
<keyword evidence="3 9" id="KW-0328">Glycosyltransferase</keyword>
<dbReference type="GO" id="GO:0009103">
    <property type="term" value="P:lipopolysaccharide biosynthetic process"/>
    <property type="evidence" value="ECO:0007669"/>
    <property type="project" value="UniProtKB-ARBA"/>
</dbReference>
<reference evidence="9 10" key="1">
    <citation type="submission" date="2016-10" db="EMBL/GenBank/DDBJ databases">
        <authorList>
            <person name="de Groot N.N."/>
        </authorList>
    </citation>
    <scope>NUCLEOTIDE SEQUENCE [LARGE SCALE GENOMIC DNA]</scope>
    <source>
        <strain evidence="9 10">DSM 12272</strain>
    </source>
</reference>
<name>A0A1H0LYD0_9CLOT</name>
<feature type="transmembrane region" description="Helical" evidence="8">
    <location>
        <begin position="178"/>
        <end position="196"/>
    </location>
</feature>
<dbReference type="Proteomes" id="UP000198597">
    <property type="component" value="Unassembled WGS sequence"/>
</dbReference>
<evidence type="ECO:0000313" key="10">
    <source>
        <dbReference type="Proteomes" id="UP000198597"/>
    </source>
</evidence>
<keyword evidence="5 8" id="KW-0812">Transmembrane</keyword>
<dbReference type="STRING" id="94869.SAMN04488529_101247"/>
<feature type="transmembrane region" description="Helical" evidence="8">
    <location>
        <begin position="41"/>
        <end position="61"/>
    </location>
</feature>
<protein>
    <submittedName>
        <fullName evidence="9">Dolichyl-phosphate-mannose-protein mannosyltransferase</fullName>
    </submittedName>
</protein>
<feature type="transmembrane region" description="Helical" evidence="8">
    <location>
        <begin position="472"/>
        <end position="488"/>
    </location>
</feature>
<evidence type="ECO:0000256" key="1">
    <source>
        <dbReference type="ARBA" id="ARBA00004651"/>
    </source>
</evidence>
<feature type="transmembrane region" description="Helical" evidence="8">
    <location>
        <begin position="243"/>
        <end position="263"/>
    </location>
</feature>
<evidence type="ECO:0000313" key="9">
    <source>
        <dbReference type="EMBL" id="SDO73208.1"/>
    </source>
</evidence>
<evidence type="ECO:0000256" key="4">
    <source>
        <dbReference type="ARBA" id="ARBA00022679"/>
    </source>
</evidence>
<feature type="transmembrane region" description="Helical" evidence="8">
    <location>
        <begin position="450"/>
        <end position="466"/>
    </location>
</feature>
<keyword evidence="7 8" id="KW-0472">Membrane</keyword>
<dbReference type="PANTHER" id="PTHR33908:SF11">
    <property type="entry name" value="MEMBRANE PROTEIN"/>
    <property type="match status" value="1"/>
</dbReference>
<feature type="transmembrane region" description="Helical" evidence="8">
    <location>
        <begin position="275"/>
        <end position="293"/>
    </location>
</feature>
<dbReference type="InterPro" id="IPR050297">
    <property type="entry name" value="LipidA_mod_glycosyltrf_83"/>
</dbReference>
<feature type="transmembrane region" description="Helical" evidence="8">
    <location>
        <begin position="148"/>
        <end position="166"/>
    </location>
</feature>
<organism evidence="9 10">
    <name type="scientific">Clostridium gasigenes</name>
    <dbReference type="NCBI Taxonomy" id="94869"/>
    <lineage>
        <taxon>Bacteria</taxon>
        <taxon>Bacillati</taxon>
        <taxon>Bacillota</taxon>
        <taxon>Clostridia</taxon>
        <taxon>Eubacteriales</taxon>
        <taxon>Clostridiaceae</taxon>
        <taxon>Clostridium</taxon>
    </lineage>
</organism>
<comment type="subcellular location">
    <subcellularLocation>
        <location evidence="1">Cell membrane</location>
        <topology evidence="1">Multi-pass membrane protein</topology>
    </subcellularLocation>
</comment>
<evidence type="ECO:0000256" key="6">
    <source>
        <dbReference type="ARBA" id="ARBA00022989"/>
    </source>
</evidence>
<keyword evidence="10" id="KW-1185">Reference proteome</keyword>
<sequence>MEKFSKYLNWSLRILFFIVIIGSIVAFGVITYLNWGENNSIISIGFYINAIILIFSIYYTLKNKYKKSLIIISIMMIALALRLLWFYSIDSIPVGDFNRMFICAGEFLDGATYMFEGTAYFARFPHMSITVLYFALIRDVFRNSLEAIRFINIIFSMFNVIILFFISKEIFNDEEKSIWVLFISAIYPPMIIYNNVYCSENMAIPLLLLSILMFLKSFNNNNRSKNKLLFILASGVSLSATQIFRPIGYVIIIAYIMYVFIYFREKIRIKIIMNVLLIVSFAIPLAIVSYTLIGLNITENHLWRGAEPPSVSMLKGSNIKSVGRWNQEDSEVFDKYNGDYEKVDIAAKEIIKERLIETPKIDLLKFYTFKYGRQWSIGDFGGAFWAENGLDEAYNKEEYLNMIGKNEGRMLIRLSVEGGGYIQISYLIILVLSYIGLYKNKKDRNYKIDLLYIIFGGVSLQCLITESQDRYAYPFAWIFIILAMTAFNRSKASLNINMNGEENERL</sequence>
<dbReference type="PANTHER" id="PTHR33908">
    <property type="entry name" value="MANNOSYLTRANSFERASE YKCB-RELATED"/>
    <property type="match status" value="1"/>
</dbReference>
<evidence type="ECO:0000256" key="8">
    <source>
        <dbReference type="SAM" id="Phobius"/>
    </source>
</evidence>
<dbReference type="GO" id="GO:0016763">
    <property type="term" value="F:pentosyltransferase activity"/>
    <property type="evidence" value="ECO:0007669"/>
    <property type="project" value="TreeGrafter"/>
</dbReference>
<dbReference type="RefSeq" id="WP_242873905.1">
    <property type="nucleotide sequence ID" value="NZ_FNJM01000001.1"/>
</dbReference>
<evidence type="ECO:0000256" key="3">
    <source>
        <dbReference type="ARBA" id="ARBA00022676"/>
    </source>
</evidence>
<evidence type="ECO:0000256" key="7">
    <source>
        <dbReference type="ARBA" id="ARBA00023136"/>
    </source>
</evidence>
<dbReference type="EMBL" id="FNJM01000001">
    <property type="protein sequence ID" value="SDO73208.1"/>
    <property type="molecule type" value="Genomic_DNA"/>
</dbReference>
<evidence type="ECO:0000256" key="2">
    <source>
        <dbReference type="ARBA" id="ARBA00022475"/>
    </source>
</evidence>
<feature type="transmembrane region" description="Helical" evidence="8">
    <location>
        <begin position="12"/>
        <end position="35"/>
    </location>
</feature>
<evidence type="ECO:0000256" key="5">
    <source>
        <dbReference type="ARBA" id="ARBA00022692"/>
    </source>
</evidence>
<keyword evidence="2" id="KW-1003">Cell membrane</keyword>
<dbReference type="AlphaFoldDB" id="A0A1H0LYD0"/>
<feature type="transmembrane region" description="Helical" evidence="8">
    <location>
        <begin position="117"/>
        <end position="136"/>
    </location>
</feature>
<keyword evidence="6 8" id="KW-1133">Transmembrane helix</keyword>
<proteinExistence type="predicted"/>
<feature type="transmembrane region" description="Helical" evidence="8">
    <location>
        <begin position="203"/>
        <end position="219"/>
    </location>
</feature>
<accession>A0A1H0LYD0</accession>
<gene>
    <name evidence="9" type="ORF">SAMN04488529_101247</name>
</gene>